<dbReference type="AlphaFoldDB" id="A0A8S1IM77"/>
<feature type="compositionally biased region" description="Basic residues" evidence="1">
    <location>
        <begin position="26"/>
        <end position="41"/>
    </location>
</feature>
<dbReference type="Proteomes" id="UP000708148">
    <property type="component" value="Unassembled WGS sequence"/>
</dbReference>
<accession>A0A8S1IM77</accession>
<reference evidence="2" key="1">
    <citation type="submission" date="2020-12" db="EMBL/GenBank/DDBJ databases">
        <authorList>
            <person name="Iha C."/>
        </authorList>
    </citation>
    <scope>NUCLEOTIDE SEQUENCE</scope>
</reference>
<evidence type="ECO:0008006" key="4">
    <source>
        <dbReference type="Google" id="ProtNLM"/>
    </source>
</evidence>
<keyword evidence="3" id="KW-1185">Reference proteome</keyword>
<name>A0A8S1IM77_9CHLO</name>
<dbReference type="EMBL" id="CAJHUC010000278">
    <property type="protein sequence ID" value="CAD7694810.1"/>
    <property type="molecule type" value="Genomic_DNA"/>
</dbReference>
<feature type="non-terminal residue" evidence="2">
    <location>
        <position position="56"/>
    </location>
</feature>
<gene>
    <name evidence="2" type="ORF">OSTQU699_LOCUS173</name>
</gene>
<feature type="compositionally biased region" description="Basic and acidic residues" evidence="1">
    <location>
        <begin position="42"/>
        <end position="56"/>
    </location>
</feature>
<evidence type="ECO:0000256" key="1">
    <source>
        <dbReference type="SAM" id="MobiDB-lite"/>
    </source>
</evidence>
<feature type="region of interest" description="Disordered" evidence="1">
    <location>
        <begin position="1"/>
        <end position="56"/>
    </location>
</feature>
<protein>
    <recommendedName>
        <fullName evidence="4">BZIP domain-containing protein</fullName>
    </recommendedName>
</protein>
<proteinExistence type="predicted"/>
<sequence length="56" mass="6753">AEWSMDHSTSEERPSSEPSAAELRRAKNRRQQRSFRQKQRKKIEELEVSARELRQQ</sequence>
<comment type="caution">
    <text evidence="2">The sequence shown here is derived from an EMBL/GenBank/DDBJ whole genome shotgun (WGS) entry which is preliminary data.</text>
</comment>
<evidence type="ECO:0000313" key="2">
    <source>
        <dbReference type="EMBL" id="CAD7694810.1"/>
    </source>
</evidence>
<organism evidence="2 3">
    <name type="scientific">Ostreobium quekettii</name>
    <dbReference type="NCBI Taxonomy" id="121088"/>
    <lineage>
        <taxon>Eukaryota</taxon>
        <taxon>Viridiplantae</taxon>
        <taxon>Chlorophyta</taxon>
        <taxon>core chlorophytes</taxon>
        <taxon>Ulvophyceae</taxon>
        <taxon>TCBD clade</taxon>
        <taxon>Bryopsidales</taxon>
        <taxon>Ostreobineae</taxon>
        <taxon>Ostreobiaceae</taxon>
        <taxon>Ostreobium</taxon>
    </lineage>
</organism>
<feature type="compositionally biased region" description="Basic and acidic residues" evidence="1">
    <location>
        <begin position="1"/>
        <end position="15"/>
    </location>
</feature>
<feature type="non-terminal residue" evidence="2">
    <location>
        <position position="1"/>
    </location>
</feature>
<evidence type="ECO:0000313" key="3">
    <source>
        <dbReference type="Proteomes" id="UP000708148"/>
    </source>
</evidence>